<evidence type="ECO:0000313" key="2">
    <source>
        <dbReference type="EMBL" id="TNN55050.1"/>
    </source>
</evidence>
<accession>A0A4Z2GPA0</accession>
<keyword evidence="3" id="KW-1185">Reference proteome</keyword>
<dbReference type="EMBL" id="SRLO01000468">
    <property type="protein sequence ID" value="TNN55050.1"/>
    <property type="molecule type" value="Genomic_DNA"/>
</dbReference>
<evidence type="ECO:0000313" key="3">
    <source>
        <dbReference type="Proteomes" id="UP000314294"/>
    </source>
</evidence>
<comment type="caution">
    <text evidence="2">The sequence shown here is derived from an EMBL/GenBank/DDBJ whole genome shotgun (WGS) entry which is preliminary data.</text>
</comment>
<dbReference type="AlphaFoldDB" id="A0A4Z2GPA0"/>
<organism evidence="2 3">
    <name type="scientific">Liparis tanakae</name>
    <name type="common">Tanaka's snailfish</name>
    <dbReference type="NCBI Taxonomy" id="230148"/>
    <lineage>
        <taxon>Eukaryota</taxon>
        <taxon>Metazoa</taxon>
        <taxon>Chordata</taxon>
        <taxon>Craniata</taxon>
        <taxon>Vertebrata</taxon>
        <taxon>Euteleostomi</taxon>
        <taxon>Actinopterygii</taxon>
        <taxon>Neopterygii</taxon>
        <taxon>Teleostei</taxon>
        <taxon>Neoteleostei</taxon>
        <taxon>Acanthomorphata</taxon>
        <taxon>Eupercaria</taxon>
        <taxon>Perciformes</taxon>
        <taxon>Cottioidei</taxon>
        <taxon>Cottales</taxon>
        <taxon>Liparidae</taxon>
        <taxon>Liparis</taxon>
    </lineage>
</organism>
<feature type="region of interest" description="Disordered" evidence="1">
    <location>
        <begin position="1"/>
        <end position="23"/>
    </location>
</feature>
<evidence type="ECO:0000256" key="1">
    <source>
        <dbReference type="SAM" id="MobiDB-lite"/>
    </source>
</evidence>
<name>A0A4Z2GPA0_9TELE</name>
<dbReference type="Proteomes" id="UP000314294">
    <property type="component" value="Unassembled WGS sequence"/>
</dbReference>
<gene>
    <name evidence="2" type="ORF">EYF80_034756</name>
</gene>
<proteinExistence type="predicted"/>
<protein>
    <submittedName>
        <fullName evidence="2">Uncharacterized protein</fullName>
    </submittedName>
</protein>
<reference evidence="2 3" key="1">
    <citation type="submission" date="2019-03" db="EMBL/GenBank/DDBJ databases">
        <title>First draft genome of Liparis tanakae, snailfish: a comprehensive survey of snailfish specific genes.</title>
        <authorList>
            <person name="Kim W."/>
            <person name="Song I."/>
            <person name="Jeong J.-H."/>
            <person name="Kim D."/>
            <person name="Kim S."/>
            <person name="Ryu S."/>
            <person name="Song J.Y."/>
            <person name="Lee S.K."/>
        </authorList>
    </citation>
    <scope>NUCLEOTIDE SEQUENCE [LARGE SCALE GENOMIC DNA]</scope>
    <source>
        <tissue evidence="2">Muscle</tissue>
    </source>
</reference>
<sequence>MRRDAGNGLPPPSSAKELPGHVTATVNARRRTTRTALQRRRRSPERNVVVPKTIFVCGTLRGRRQALFRPPTLLHNRRPLEGCGGSGSRYQHGLRRCQHLPQGTATGLRGLGEAMPAG</sequence>